<organism evidence="2 3">
    <name type="scientific">Aspergillus heteromorphus CBS 117.55</name>
    <dbReference type="NCBI Taxonomy" id="1448321"/>
    <lineage>
        <taxon>Eukaryota</taxon>
        <taxon>Fungi</taxon>
        <taxon>Dikarya</taxon>
        <taxon>Ascomycota</taxon>
        <taxon>Pezizomycotina</taxon>
        <taxon>Eurotiomycetes</taxon>
        <taxon>Eurotiomycetidae</taxon>
        <taxon>Eurotiales</taxon>
        <taxon>Aspergillaceae</taxon>
        <taxon>Aspergillus</taxon>
        <taxon>Aspergillus subgen. Circumdati</taxon>
    </lineage>
</organism>
<evidence type="ECO:0000256" key="1">
    <source>
        <dbReference type="SAM" id="MobiDB-lite"/>
    </source>
</evidence>
<dbReference type="EMBL" id="MSFL01000031">
    <property type="protein sequence ID" value="PWY70242.1"/>
    <property type="molecule type" value="Genomic_DNA"/>
</dbReference>
<proteinExistence type="predicted"/>
<sequence>MESYSSCKHSHGTNKQDIYQTINHLSKQARKKTRQSINHTHSVHERRNSTHPVHCILQEGRRSK</sequence>
<reference evidence="2 3" key="1">
    <citation type="submission" date="2016-12" db="EMBL/GenBank/DDBJ databases">
        <title>The genomes of Aspergillus section Nigri reveals drivers in fungal speciation.</title>
        <authorList>
            <consortium name="DOE Joint Genome Institute"/>
            <person name="Vesth T.C."/>
            <person name="Nybo J."/>
            <person name="Theobald S."/>
            <person name="Brandl J."/>
            <person name="Frisvad J.C."/>
            <person name="Nielsen K.F."/>
            <person name="Lyhne E.K."/>
            <person name="Kogle M.E."/>
            <person name="Kuo A."/>
            <person name="Riley R."/>
            <person name="Clum A."/>
            <person name="Nolan M."/>
            <person name="Lipzen A."/>
            <person name="Salamov A."/>
            <person name="Henrissat B."/>
            <person name="Wiebenga A."/>
            <person name="De Vries R.P."/>
            <person name="Grigoriev I.V."/>
            <person name="Mortensen U.H."/>
            <person name="Andersen M.R."/>
            <person name="Baker S.E."/>
        </authorList>
    </citation>
    <scope>NUCLEOTIDE SEQUENCE [LARGE SCALE GENOMIC DNA]</scope>
    <source>
        <strain evidence="2 3">CBS 117.55</strain>
    </source>
</reference>
<dbReference type="Proteomes" id="UP000247233">
    <property type="component" value="Unassembled WGS sequence"/>
</dbReference>
<feature type="region of interest" description="Disordered" evidence="1">
    <location>
        <begin position="26"/>
        <end position="64"/>
    </location>
</feature>
<dbReference type="RefSeq" id="XP_025395842.1">
    <property type="nucleotide sequence ID" value="XM_025541433.1"/>
</dbReference>
<keyword evidence="3" id="KW-1185">Reference proteome</keyword>
<accession>A0A317VBB7</accession>
<comment type="caution">
    <text evidence="2">The sequence shown here is derived from an EMBL/GenBank/DDBJ whole genome shotgun (WGS) entry which is preliminary data.</text>
</comment>
<protein>
    <submittedName>
        <fullName evidence="2">Uncharacterized protein</fullName>
    </submittedName>
</protein>
<dbReference type="OrthoDB" id="61815at2759"/>
<dbReference type="AlphaFoldDB" id="A0A317VBB7"/>
<feature type="region of interest" description="Disordered" evidence="1">
    <location>
        <begin position="1"/>
        <end position="20"/>
    </location>
</feature>
<name>A0A317VBB7_9EURO</name>
<dbReference type="GeneID" id="37063670"/>
<evidence type="ECO:0000313" key="3">
    <source>
        <dbReference type="Proteomes" id="UP000247233"/>
    </source>
</evidence>
<dbReference type="VEuPathDB" id="FungiDB:BO70DRAFT_343791"/>
<evidence type="ECO:0000313" key="2">
    <source>
        <dbReference type="EMBL" id="PWY70242.1"/>
    </source>
</evidence>
<gene>
    <name evidence="2" type="ORF">BO70DRAFT_343791</name>
</gene>